<keyword evidence="3 5" id="KW-0732">Signal</keyword>
<reference evidence="7 8" key="1">
    <citation type="submission" date="2019-02" db="EMBL/GenBank/DDBJ databases">
        <title>Emended description of the genus Rhodopseudomonas and description of Rhodopseudomonas albus sp. nov., a non-phototrophic, heavy-metal-tolerant bacterium isolated from garden soil.</title>
        <authorList>
            <person name="Bao Z."/>
            <person name="Cao W.W."/>
            <person name="Sato Y."/>
            <person name="Nishizawa T."/>
            <person name="Zhao J."/>
            <person name="Guo Y."/>
            <person name="Ohta H."/>
        </authorList>
    </citation>
    <scope>NUCLEOTIDE SEQUENCE [LARGE SCALE GENOMIC DNA]</scope>
    <source>
        <strain evidence="7 8">SK50-23</strain>
    </source>
</reference>
<dbReference type="Gene3D" id="2.160.20.10">
    <property type="entry name" value="Single-stranded right-handed beta-helix, Pectin lyase-like"/>
    <property type="match status" value="1"/>
</dbReference>
<dbReference type="Proteomes" id="UP000682843">
    <property type="component" value="Chromosome"/>
</dbReference>
<dbReference type="Pfam" id="PF05860">
    <property type="entry name" value="TPS"/>
    <property type="match status" value="1"/>
</dbReference>
<dbReference type="NCBIfam" id="TIGR01901">
    <property type="entry name" value="adhes_NPXG"/>
    <property type="match status" value="1"/>
</dbReference>
<evidence type="ECO:0000313" key="8">
    <source>
        <dbReference type="Proteomes" id="UP000682843"/>
    </source>
</evidence>
<dbReference type="PANTHER" id="PTHR12338:SF8">
    <property type="entry name" value="HEME_HEMOPEXIN-BINDING PROTEIN"/>
    <property type="match status" value="1"/>
</dbReference>
<dbReference type="InterPro" id="IPR021026">
    <property type="entry name" value="Filamn_hemagglutn_DUF3739"/>
</dbReference>
<feature type="signal peptide" evidence="5">
    <location>
        <begin position="1"/>
        <end position="36"/>
    </location>
</feature>
<comment type="subcellular location">
    <subcellularLocation>
        <location evidence="1">Secreted</location>
    </subcellularLocation>
</comment>
<evidence type="ECO:0000256" key="2">
    <source>
        <dbReference type="ARBA" id="ARBA00022525"/>
    </source>
</evidence>
<dbReference type="InterPro" id="IPR008638">
    <property type="entry name" value="FhaB/CdiA-like_TPS"/>
</dbReference>
<feature type="compositionally biased region" description="Basic and acidic residues" evidence="4">
    <location>
        <begin position="4067"/>
        <end position="4079"/>
    </location>
</feature>
<gene>
    <name evidence="7" type="ORF">RPMA_15230</name>
</gene>
<keyword evidence="2" id="KW-0964">Secreted</keyword>
<sequence>MSVRAASSSSIVTGSKLRAMRNAVFLAGASVLTLFAASPAVQARSLNGGSAGGVVSAPNIASDAAAQAARQAAAAARQSQDSLTRAARAVQDMQAVQAAARAAAAAAQASIPVPNGLGAGGLLPHMPQNWSGANSPTQSIDAAGQTQVNIRQTTQQAILDWQSFNVGALTTLTFDQQGNSSWTALNRVSGAIAPSQILGNIKADGQVLVINRNGIVFGGNSQVNVGSLIASTADIDTDLFRTNGIFSTQVNNNYVPNFTAAGGKVVVQSGASIATNAPASVNSGGGFVLMIGSEVSNAGTISTPKGQTLLAAGDSFALRRGFSTTGNTISTTRGIEIAPQILNGSTSGRVDNSGLILAQQGDITLAGRTLNQSGVMIATTSVNTRGTIHLLNSANDSQGRITLGANALTAILPELDSSETALDGQRDALIKASPQADVDRAQATLGLFDNLSRMTDRQDQSRIEIVTGGKVTFQNKSQTMAQGGQISVSAKERIFVESGANIDVSGVRGVLLPMSANQVLVNVQGNELRDSPQNRDSGLLVNKDVWIDIRNLTLLADGTGGYSGYRYYTKGGLLEVGGYLANIKHTIGEWSAVGGTITLAANDVIAQQGARFDISGGSVSYDGGKIYSTKLIGSDGRIYSFDNAPADMKFVGIAGGFSRTHNIQGRVSDQLTEIWSSVFDRSTSWRYEDGYTAGRDAGRLNLSTPTAVMEADIIADVIKGERQTSTRAANVADGYKQVQDAVPLAGTLGLADYSRIGRWDLYDTDIRIGAIADIASNLSVDSLLAADRVNTVWFDANRLSGQRLGGLDLGTRGSITIDGSLTLANGGALDMTAASIDIKGNVTAHGGRVTSTNQFKSVRDGAATEELVNGAQPSLTLRAGATIDVSGLVGGVAADGSASALLGLLDGGTVDLQVTRDMVIERDALIDVSSGAALLVNGKIQGGKGGSVTLVAGQSINAGATAGSLRLDGELRGYGISGAGALTISTSSVLIAAAGSAVANGALLLTPDFFRRGFAKYDINGYGGVTVADGTHVEVIAPVYQVQDTSALAAGDRAALQVVQAPLYLDNPAKRTLTQRAGADLVLRSQLLEKGCDIVIGKNAVVSVDPGRSISLFGGGLSEIDVEGRLNAFGGNININIDGPLAYSPQNVSQHAHRRSIWIGDNAVLDVAARAAVGQGRYGSVQAGGTIAIGGGHDWEATGDGLTQDIAVVIRPGALLDASGTRAMLDVSGPNGHTPIEVASNGGTIVLKSAHSLYLDGTLRAQAGGASAAGGTLAIALETSIYSTSAAYQADNEVRVPREFVLSQVNRGSGLSADMKFGEADATLAYGVGRLGVDQITAGGFGNLSLLVDGILSFDGNVTLSLAQSIRLYGGAYALSEAAESNAQISLASSYVRLAAPTRIPGDFQILPTVTWRDGASARSSDATFRVQADHIDVRDRVGFGARGEVAMLNGPAVVMDRRGFDSVEMVSRGDLRLLGGLTGRGIGVGTELHTPGDLTITAAQIYPDTGVSAQIVAGYAPGRVLEIRRGRDGDIAAPYSLFGSLSLGAHTVRQGGVVRAPMGTLVLGTNVTNASVTSANLHLLPGSITSVSAAGLLMPYGGTADGQSYSVAGTTITPRALGASQISLSGDSVIGHSGAILDLSGGGELVGAGFVSGRGGSVDVIRTPLANANPGFDFSSAKNNVYAIVPTYAGSIAPTGLEASGPALGQQITLPSDVGGLKAGTYTLMPANYALLPGAFRIEIGAAHTGPNVTAAIETGSYVSNGYLGVANTSIRSALASRVIVTPSDAMRLHSSYNTMGYDAFVLADSARRGGTRGEILADAHNLVLAFGYSKQRADAPLLQFDGRALFAPAAGSVGYGGTVALTGFDVEILGKGQLPSAGFTGTSVHADELNAFGAPRLLIGGELDLTYAGTVATYSTNGWSTTVRSGAVLTGAEVVLISGRDGIVVEQGASINTLASGAAAYDSDDGIVFSTGNASVFAVSNGWINMLAPVSNGGQQPGTIRIGECATGACSGETTILARGTIAVGTDKAFTFADNVRYGAENLALSVSSVNLGSDAALAQAAANGQLPSGMSMNQNILASLLAGNKGAGIPAVKTLVLNARESVNMYGSVALDTLDVATGQSSIERLVLGTPAIYGYGSATDKAIISTGEFVWTGLSEQPSPVSGGSNIPNTPGAAIGSLLGSSMLDISAKRIVFGYGPNTQPAVPYSADRVALGFSTVNLHASENISANLKGSLSVYHQQGSYTPGSGYSYSGGDLNLFAPVLTGEAGSVNRITAGGDILFSSQGAAAPKRDALGAELALTGRNVTIDGNIALASGKLSVTADQLLSLSNNAQIDLSGRAVSFFEQTRYSNGGAIVLSSTSGDIVQAAGSSIDLSAVNNRAGTLQATALGTGAGRIDLAGRIIGSASGEYDAGGTFVPYDRAEVTLRAQTIVDFAGLNARLTDGEVFGARRFQIKQGDLTVGNEVKARTVEIVLDDGSLTVNGTIDASGAQVGTIRLMAMNDLVINGTLDAHGTRLRFDSYGKIIDAPNRAIVDLTTRQGTLTLAAGAVIDLRAGTDEAAGASAYRNDGVARGTLALNAPRLGGSGVAAGTRGDDGADDVAINVLGSPGIRGAKTIAVNAFRIYDDAPLAAAPDVTGHKPQDITQAYLDDLDDDNRAFIDRALANGTLRAKLSGLGAYHLRPGMEITSRVSADNPNGDLTIVGDLDLSNYRYGPDADVLNDVRRGYGEPGALAIRAKGNISIYGSVNDGFAPPPATPNDDGWYLVEWRDQFNQPFTPFGADVSIPIDGVVLDKGTVFPRGATLGYDVSTDAMTLPSGVILPIDVTLTANYTLPVGSVLRGNVYNVDGSIAHAAGKVIQQDIVITSGMKLGAGTALRSDASVGPLIWPKGFALPATITANATVAIPRGSVVPGGTAVELIDNKPIDLRPVVNGVPGRNWALAPMLGEGSTSWDMQFTAGADLGSADRRATMPGASGSIILADSHAMTNVVTIPASIVISYTWTSLATGNRVEGQPVPKNQEAQCRVRPTWCNKFETVSPETTQHTVLAPLFSVVRTGTGDLAMAAAGDFRMESLFGVYTAGARSVTLTDANGNDPFDLGRGLYNGFLLGTQENDTKYRAAADAAYQAWYPDHGGNLDIAVGGNFIGNILGGISSSNRSQLGTVGVGNWLWRQGTGSADRSADGMATAWWINFGTYVRNPFSNALTDPFIVGFTGLGTLGGGNLTIRAAGDAGIITEGTANLVNYPGSEGLVAAIGSTGRVDAAGNLTLTGGGDLTLQVVGTVNPNLKATQGGSLGNNQQYTELNGALINLRGLTSVMAGAVGTVDLAYGTRDHKDIRASDPFAAGRAISAAGLVLMPGDSAVYLNTPGDLVISGVSDPGRVPVINTQAFKAGGVSYTGDGESWFSLWTDRTAINLFSIGGNVTPGTIVGQRNTNYANTLQGDIRTTYPSILRATAASGSIYYGLAVAGDTKTSEQGIVLAPSSSGALEFLAANSLFGGGYTISMSGADTPIPTPFNPAFVGRGGSPVGVLLSNTSREGTLTSGGGFNSQASNSGGAALFAFGPNTLGSRDLHAGSQSPALFYAVGGDILGLESGEVLNFNATTGRSILTWYVGATSARIRAGRDIVGSGGLIVNNNATDVSIIQAGRDLTYANWQIGGPGTLEVTAGRNIYQGDAGSLTSVGPLIAGDKRPGASIVVMAGTGPEGPAWQALLRYLDPANQLPTGTPLDGSGKVAKTYEKDLTAWLQQRYGFVAKDDAEARDYFTGLAPEQQRVFLRQVYYAELTAGGREYNNPESPRYQSYLRGREMIAALFPATDDAGKPTAYLGDITMFDGSGIRTNFGGDIQMLAPGGQITLGVEGDQPPPSAGVMTQGEGNIQMYSDGSVLLGLSRIMTTFGGNILAWTATGDINAGRGAKTTVLFAPSRRVYDNYGNVALSPVAPSAGAGIASIPFPEKPPGDVDLIAPLGVIDAGEAGIRFAGNLNLAALQIVNAANISGQGTATGVPTVQAPSISGSLSSSNAAAATQQAAAPAQSANAQPSVIIVEVLGYGGGSGDGDEDNKRRRNEQRTELNEKKSDTVRVIGSGPITPEQMKSLTDEEKMELLAGERRRL</sequence>
<proteinExistence type="predicted"/>
<evidence type="ECO:0000313" key="7">
    <source>
        <dbReference type="EMBL" id="QUS40031.1"/>
    </source>
</evidence>
<evidence type="ECO:0000256" key="3">
    <source>
        <dbReference type="ARBA" id="ARBA00022729"/>
    </source>
</evidence>
<dbReference type="SUPFAM" id="SSF51126">
    <property type="entry name" value="Pectin lyase-like"/>
    <property type="match status" value="1"/>
</dbReference>
<accession>A0ABX8AAK4</accession>
<feature type="compositionally biased region" description="Basic and acidic residues" evidence="4">
    <location>
        <begin position="4096"/>
        <end position="4112"/>
    </location>
</feature>
<evidence type="ECO:0000256" key="5">
    <source>
        <dbReference type="SAM" id="SignalP"/>
    </source>
</evidence>
<dbReference type="PANTHER" id="PTHR12338">
    <property type="entry name" value="AUTOTRANSPORTER"/>
    <property type="match status" value="1"/>
</dbReference>
<evidence type="ECO:0000256" key="4">
    <source>
        <dbReference type="SAM" id="MobiDB-lite"/>
    </source>
</evidence>
<dbReference type="InterPro" id="IPR050909">
    <property type="entry name" value="Bact_Autotransporter_VF"/>
</dbReference>
<dbReference type="InterPro" id="IPR012334">
    <property type="entry name" value="Pectin_lyas_fold"/>
</dbReference>
<evidence type="ECO:0000259" key="6">
    <source>
        <dbReference type="SMART" id="SM00912"/>
    </source>
</evidence>
<feature type="chain" id="PRO_5047388333" evidence="5">
    <location>
        <begin position="37"/>
        <end position="4112"/>
    </location>
</feature>
<protein>
    <submittedName>
        <fullName evidence="7">Filamentous hemagglutinin N-terminal domain-containing protein</fullName>
    </submittedName>
</protein>
<evidence type="ECO:0000256" key="1">
    <source>
        <dbReference type="ARBA" id="ARBA00004613"/>
    </source>
</evidence>
<organism evidence="7 8">
    <name type="scientific">Tardiphaga alba</name>
    <dbReference type="NCBI Taxonomy" id="340268"/>
    <lineage>
        <taxon>Bacteria</taxon>
        <taxon>Pseudomonadati</taxon>
        <taxon>Pseudomonadota</taxon>
        <taxon>Alphaproteobacteria</taxon>
        <taxon>Hyphomicrobiales</taxon>
        <taxon>Nitrobacteraceae</taxon>
        <taxon>Tardiphaga</taxon>
    </lineage>
</organism>
<dbReference type="InterPro" id="IPR011050">
    <property type="entry name" value="Pectin_lyase_fold/virulence"/>
</dbReference>
<dbReference type="RefSeq" id="WP_211908339.1">
    <property type="nucleotide sequence ID" value="NZ_CP036498.1"/>
</dbReference>
<name>A0ABX8AAK4_9BRAD</name>
<dbReference type="EMBL" id="CP036498">
    <property type="protein sequence ID" value="QUS40031.1"/>
    <property type="molecule type" value="Genomic_DNA"/>
</dbReference>
<dbReference type="Pfam" id="PF12545">
    <property type="entry name" value="DUF3739"/>
    <property type="match status" value="1"/>
</dbReference>
<feature type="region of interest" description="Disordered" evidence="4">
    <location>
        <begin position="4053"/>
        <end position="4112"/>
    </location>
</feature>
<dbReference type="SMART" id="SM00912">
    <property type="entry name" value="Haemagg_act"/>
    <property type="match status" value="1"/>
</dbReference>
<feature type="domain" description="Filamentous haemagglutinin FhaB/tRNA nuclease CdiA-like TPS" evidence="6">
    <location>
        <begin position="128"/>
        <end position="239"/>
    </location>
</feature>
<keyword evidence="8" id="KW-1185">Reference proteome</keyword>